<dbReference type="STRING" id="75743.A0A401NMN8"/>
<dbReference type="GO" id="GO:0016459">
    <property type="term" value="C:myosin complex"/>
    <property type="evidence" value="ECO:0007669"/>
    <property type="project" value="UniProtKB-KW"/>
</dbReference>
<evidence type="ECO:0000256" key="4">
    <source>
        <dbReference type="ARBA" id="ARBA00023123"/>
    </source>
</evidence>
<evidence type="ECO:0000256" key="5">
    <source>
        <dbReference type="ARBA" id="ARBA00023175"/>
    </source>
</evidence>
<dbReference type="InterPro" id="IPR036961">
    <property type="entry name" value="Kinesin_motor_dom_sf"/>
</dbReference>
<dbReference type="Gene3D" id="2.30.30.360">
    <property type="entry name" value="Myosin S1 fragment, N-terminal"/>
    <property type="match status" value="1"/>
</dbReference>
<comment type="caution">
    <text evidence="10">The sequence shown here is derived from an EMBL/GenBank/DDBJ whole genome shotgun (WGS) entry which is preliminary data.</text>
</comment>
<dbReference type="SUPFAM" id="SSF52540">
    <property type="entry name" value="P-loop containing nucleoside triphosphate hydrolases"/>
    <property type="match status" value="1"/>
</dbReference>
<evidence type="ECO:0000256" key="1">
    <source>
        <dbReference type="ARBA" id="ARBA00008314"/>
    </source>
</evidence>
<keyword evidence="3" id="KW-0067">ATP-binding</keyword>
<dbReference type="Gene3D" id="3.40.850.10">
    <property type="entry name" value="Kinesin motor domain"/>
    <property type="match status" value="1"/>
</dbReference>
<evidence type="ECO:0008006" key="12">
    <source>
        <dbReference type="Google" id="ProtNLM"/>
    </source>
</evidence>
<evidence type="ECO:0000313" key="11">
    <source>
        <dbReference type="Proteomes" id="UP000288216"/>
    </source>
</evidence>
<evidence type="ECO:0000256" key="6">
    <source>
        <dbReference type="ARBA" id="ARBA00023203"/>
    </source>
</evidence>
<reference evidence="10 11" key="1">
    <citation type="journal article" date="2018" name="Nat. Ecol. Evol.">
        <title>Shark genomes provide insights into elasmobranch evolution and the origin of vertebrates.</title>
        <authorList>
            <person name="Hara Y"/>
            <person name="Yamaguchi K"/>
            <person name="Onimaru K"/>
            <person name="Kadota M"/>
            <person name="Koyanagi M"/>
            <person name="Keeley SD"/>
            <person name="Tatsumi K"/>
            <person name="Tanaka K"/>
            <person name="Motone F"/>
            <person name="Kageyama Y"/>
            <person name="Nozu R"/>
            <person name="Adachi N"/>
            <person name="Nishimura O"/>
            <person name="Nakagawa R"/>
            <person name="Tanegashima C"/>
            <person name="Kiyatake I"/>
            <person name="Matsumoto R"/>
            <person name="Murakumo K"/>
            <person name="Nishida K"/>
            <person name="Terakita A"/>
            <person name="Kuratani S"/>
            <person name="Sato K"/>
            <person name="Hyodo S Kuraku.S."/>
        </authorList>
    </citation>
    <scope>NUCLEOTIDE SEQUENCE [LARGE SCALE GENOMIC DNA]</scope>
</reference>
<feature type="domain" description="Myosin motor" evidence="8">
    <location>
        <begin position="57"/>
        <end position="100"/>
    </location>
</feature>
<dbReference type="GO" id="GO:0005524">
    <property type="term" value="F:ATP binding"/>
    <property type="evidence" value="ECO:0007669"/>
    <property type="project" value="UniProtKB-KW"/>
</dbReference>
<evidence type="ECO:0000256" key="7">
    <source>
        <dbReference type="PROSITE-ProRule" id="PRU00782"/>
    </source>
</evidence>
<keyword evidence="5" id="KW-0505">Motor protein</keyword>
<dbReference type="InterPro" id="IPR001609">
    <property type="entry name" value="Myosin_head_motor_dom-like"/>
</dbReference>
<dbReference type="OrthoDB" id="6108017at2759"/>
<evidence type="ECO:0000313" key="10">
    <source>
        <dbReference type="EMBL" id="GCB62165.1"/>
    </source>
</evidence>
<keyword evidence="2" id="KW-0547">Nucleotide-binding</keyword>
<sequence length="100" mass="11238">MEDGKPVWAPHPLDGFQLGSIIDIGADSLTIEPLNQKNKTFLAPVNQVFPAEEDNKKDVEDNCGLMYLNEATLLNNIRVRYSKDKIYVSNVSLSKLQNVF</sequence>
<keyword evidence="6 7" id="KW-0009">Actin-binding</keyword>
<feature type="domain" description="Myosin N-terminal SH3-like" evidence="9">
    <location>
        <begin position="2"/>
        <end position="53"/>
    </location>
</feature>
<evidence type="ECO:0000256" key="2">
    <source>
        <dbReference type="ARBA" id="ARBA00022741"/>
    </source>
</evidence>
<dbReference type="GO" id="GO:0051015">
    <property type="term" value="F:actin filament binding"/>
    <property type="evidence" value="ECO:0007669"/>
    <property type="project" value="InterPro"/>
</dbReference>
<organism evidence="10 11">
    <name type="scientific">Scyliorhinus torazame</name>
    <name type="common">Cloudy catshark</name>
    <name type="synonym">Catulus torazame</name>
    <dbReference type="NCBI Taxonomy" id="75743"/>
    <lineage>
        <taxon>Eukaryota</taxon>
        <taxon>Metazoa</taxon>
        <taxon>Chordata</taxon>
        <taxon>Craniata</taxon>
        <taxon>Vertebrata</taxon>
        <taxon>Chondrichthyes</taxon>
        <taxon>Elasmobranchii</taxon>
        <taxon>Galeomorphii</taxon>
        <taxon>Galeoidea</taxon>
        <taxon>Carcharhiniformes</taxon>
        <taxon>Scyliorhinidae</taxon>
        <taxon>Scyliorhinus</taxon>
    </lineage>
</organism>
<comment type="similarity">
    <text evidence="1 7">Belongs to the TRAFAC class myosin-kinesin ATPase superfamily. Myosin family.</text>
</comment>
<dbReference type="InterPro" id="IPR027417">
    <property type="entry name" value="P-loop_NTPase"/>
</dbReference>
<comment type="caution">
    <text evidence="7">Lacks conserved residue(s) required for the propagation of feature annotation.</text>
</comment>
<dbReference type="AlphaFoldDB" id="A0A401NMN8"/>
<keyword evidence="4 7" id="KW-0518">Myosin</keyword>
<dbReference type="PROSITE" id="PS51456">
    <property type="entry name" value="MYOSIN_MOTOR"/>
    <property type="match status" value="1"/>
</dbReference>
<dbReference type="Proteomes" id="UP000288216">
    <property type="component" value="Unassembled WGS sequence"/>
</dbReference>
<dbReference type="GO" id="GO:0003774">
    <property type="term" value="F:cytoskeletal motor activity"/>
    <property type="evidence" value="ECO:0007669"/>
    <property type="project" value="InterPro"/>
</dbReference>
<keyword evidence="11" id="KW-1185">Reference proteome</keyword>
<dbReference type="FunFam" id="2.30.30.360:FF:000002">
    <property type="entry name" value="Unconventional myosin-VI"/>
    <property type="match status" value="1"/>
</dbReference>
<dbReference type="EMBL" id="BFAA01007759">
    <property type="protein sequence ID" value="GCB62165.1"/>
    <property type="molecule type" value="Genomic_DNA"/>
</dbReference>
<proteinExistence type="inferred from homology"/>
<name>A0A401NMN8_SCYTO</name>
<protein>
    <recommendedName>
        <fullName evidence="12">Myosin N-terminal SH3-like domain-containing protein</fullName>
    </recommendedName>
</protein>
<dbReference type="InterPro" id="IPR008989">
    <property type="entry name" value="Myosin_S1_N"/>
</dbReference>
<evidence type="ECO:0000259" key="9">
    <source>
        <dbReference type="PROSITE" id="PS51844"/>
    </source>
</evidence>
<evidence type="ECO:0000256" key="3">
    <source>
        <dbReference type="ARBA" id="ARBA00022840"/>
    </source>
</evidence>
<evidence type="ECO:0000259" key="8">
    <source>
        <dbReference type="PROSITE" id="PS51456"/>
    </source>
</evidence>
<dbReference type="InterPro" id="IPR004009">
    <property type="entry name" value="SH3_Myosin"/>
</dbReference>
<accession>A0A401NMN8</accession>
<dbReference type="PROSITE" id="PS51844">
    <property type="entry name" value="SH3_LIKE"/>
    <property type="match status" value="1"/>
</dbReference>
<gene>
    <name evidence="10" type="ORF">scyTo_0014450</name>
</gene>